<dbReference type="Proteomes" id="UP001558535">
    <property type="component" value="Unassembled WGS sequence"/>
</dbReference>
<proteinExistence type="predicted"/>
<comment type="caution">
    <text evidence="2">The sequence shown here is derived from an EMBL/GenBank/DDBJ whole genome shotgun (WGS) entry which is preliminary data.</text>
</comment>
<evidence type="ECO:0000313" key="3">
    <source>
        <dbReference type="Proteomes" id="UP001558535"/>
    </source>
</evidence>
<dbReference type="RefSeq" id="WP_368608573.1">
    <property type="nucleotide sequence ID" value="NZ_JBFPKB010000028.1"/>
</dbReference>
<keyword evidence="1" id="KW-0732">Signal</keyword>
<organism evidence="2 3">
    <name type="scientific">Paraburkholderia phenoliruptrix</name>
    <dbReference type="NCBI Taxonomy" id="252970"/>
    <lineage>
        <taxon>Bacteria</taxon>
        <taxon>Pseudomonadati</taxon>
        <taxon>Pseudomonadota</taxon>
        <taxon>Betaproteobacteria</taxon>
        <taxon>Burkholderiales</taxon>
        <taxon>Burkholderiaceae</taxon>
        <taxon>Paraburkholderia</taxon>
    </lineage>
</organism>
<keyword evidence="3" id="KW-1185">Reference proteome</keyword>
<evidence type="ECO:0000313" key="2">
    <source>
        <dbReference type="EMBL" id="MEX3754113.1"/>
    </source>
</evidence>
<evidence type="ECO:0000256" key="1">
    <source>
        <dbReference type="SAM" id="SignalP"/>
    </source>
</evidence>
<dbReference type="EMBL" id="JBFPKE010000025">
    <property type="protein sequence ID" value="MEX3754113.1"/>
    <property type="molecule type" value="Genomic_DNA"/>
</dbReference>
<feature type="signal peptide" evidence="1">
    <location>
        <begin position="1"/>
        <end position="20"/>
    </location>
</feature>
<reference evidence="2 3" key="1">
    <citation type="submission" date="2024-07" db="EMBL/GenBank/DDBJ databases">
        <title>A survey of Mimosa microsymbionts across Brazilian biomes reveals a high diversity of Paraburkholderia nodulating endemic species, but also that Cupriavidus is common as a symbiont of widespread species.</title>
        <authorList>
            <person name="Rouws L."/>
            <person name="Barauna A."/>
            <person name="Beukes C."/>
            <person name="Rouws J.R.C."/>
            <person name="De Faria S.M."/>
            <person name="Gross E."/>
            <person name="Bueno Dos Reis Junior F."/>
            <person name="Simon M.F."/>
            <person name="Maluk M."/>
            <person name="Odee D.W."/>
            <person name="Kenicer G."/>
            <person name="Young J.P.W."/>
            <person name="Reis V.M."/>
            <person name="Zilli J."/>
            <person name="James E.K."/>
        </authorList>
    </citation>
    <scope>NUCLEOTIDE SEQUENCE [LARGE SCALE GENOMIC DNA]</scope>
    <source>
        <strain evidence="2 3">BR14375</strain>
    </source>
</reference>
<accession>A0ABV3WLJ0</accession>
<sequence length="62" mass="6522">KNFRRAVNRFLLLTEPAATAGSLATAGFPASRAPASGARKSEILASPAAGCKRYFDKRINGV</sequence>
<name>A0ABV3WLJ0_9BURK</name>
<protein>
    <submittedName>
        <fullName evidence="2">Uncharacterized protein</fullName>
    </submittedName>
</protein>
<feature type="chain" id="PRO_5046987123" evidence="1">
    <location>
        <begin position="21"/>
        <end position="62"/>
    </location>
</feature>
<gene>
    <name evidence="2" type="ORF">AB3X84_29505</name>
</gene>
<feature type="non-terminal residue" evidence="2">
    <location>
        <position position="1"/>
    </location>
</feature>